<accession>A0A4V5P203</accession>
<reference evidence="3 4" key="1">
    <citation type="submission" date="2019-04" db="EMBL/GenBank/DDBJ databases">
        <title>Pedobacter sp. RP-3-15 sp. nov., isolated from Arctic soil.</title>
        <authorList>
            <person name="Dahal R.H."/>
            <person name="Kim D.-U."/>
        </authorList>
    </citation>
    <scope>NUCLEOTIDE SEQUENCE [LARGE SCALE GENOMIC DNA]</scope>
    <source>
        <strain evidence="3 4">RP-3-15</strain>
    </source>
</reference>
<dbReference type="EMBL" id="SWBQ01000003">
    <property type="protein sequence ID" value="TKC05993.1"/>
    <property type="molecule type" value="Genomic_DNA"/>
</dbReference>
<organism evidence="3 4">
    <name type="scientific">Pedobacter frigoris</name>
    <dbReference type="NCBI Taxonomy" id="2571272"/>
    <lineage>
        <taxon>Bacteria</taxon>
        <taxon>Pseudomonadati</taxon>
        <taxon>Bacteroidota</taxon>
        <taxon>Sphingobacteriia</taxon>
        <taxon>Sphingobacteriales</taxon>
        <taxon>Sphingobacteriaceae</taxon>
        <taxon>Pedobacter</taxon>
    </lineage>
</organism>
<feature type="chain" id="PRO_5020986860" evidence="1">
    <location>
        <begin position="22"/>
        <end position="225"/>
    </location>
</feature>
<sequence>MFKSIKTGVVALILISTAIIAKAQKVMDQGTLIYGIEYVLTEEQKKAVDPSMLPSESKVQFNGNISKVEVDMGVAMLKVYTDGMAKNALVLVDIPIMQKQYAAKMSKEDLEKQSGSRKFSDFKATGEQQKIAGYNAEKYNYKDDNGGSYEVWMSNDIKFSAGATPPGFEQIKGTPVKFTNMQDGVKTVLTLKSLKEEKVGPFTLDVPKGYEEKTMAELKAMQGAQ</sequence>
<keyword evidence="4" id="KW-1185">Reference proteome</keyword>
<keyword evidence="1" id="KW-0732">Signal</keyword>
<comment type="caution">
    <text evidence="3">The sequence shown here is derived from an EMBL/GenBank/DDBJ whole genome shotgun (WGS) entry which is preliminary data.</text>
</comment>
<gene>
    <name evidence="3" type="ORF">FA047_11685</name>
</gene>
<evidence type="ECO:0000256" key="1">
    <source>
        <dbReference type="SAM" id="SignalP"/>
    </source>
</evidence>
<dbReference type="InterPro" id="IPR025524">
    <property type="entry name" value="DUF4412"/>
</dbReference>
<dbReference type="Proteomes" id="UP000307244">
    <property type="component" value="Unassembled WGS sequence"/>
</dbReference>
<feature type="signal peptide" evidence="1">
    <location>
        <begin position="1"/>
        <end position="21"/>
    </location>
</feature>
<evidence type="ECO:0000313" key="3">
    <source>
        <dbReference type="EMBL" id="TKC05993.1"/>
    </source>
</evidence>
<dbReference type="Pfam" id="PF14371">
    <property type="entry name" value="DUF4412"/>
    <property type="match status" value="1"/>
</dbReference>
<feature type="domain" description="DUF4412" evidence="2">
    <location>
        <begin position="92"/>
        <end position="157"/>
    </location>
</feature>
<evidence type="ECO:0000259" key="2">
    <source>
        <dbReference type="Pfam" id="PF14371"/>
    </source>
</evidence>
<name>A0A4V5P203_9SPHI</name>
<dbReference type="RefSeq" id="WP_136836255.1">
    <property type="nucleotide sequence ID" value="NZ_SWBQ01000003.1"/>
</dbReference>
<dbReference type="OrthoDB" id="1467107at2"/>
<dbReference type="AlphaFoldDB" id="A0A4V5P203"/>
<evidence type="ECO:0000313" key="4">
    <source>
        <dbReference type="Proteomes" id="UP000307244"/>
    </source>
</evidence>
<proteinExistence type="predicted"/>
<protein>
    <submittedName>
        <fullName evidence="3">DUF4412 domain-containing protein</fullName>
    </submittedName>
</protein>